<evidence type="ECO:0000256" key="1">
    <source>
        <dbReference type="ARBA" id="ARBA00004418"/>
    </source>
</evidence>
<sequence>MSARFSLRTTGLLLSGALVLTGCASPVANVGASSTPSGSTTPVSLGVVPVVDVAPIYLGKEKGFFAKRGIDLRMETGQGGAAILPGVMSSQLTFGFSNITSLLVARDKGLDVKVVANGTSSSGKDGGDFGAVVVRGDSPVKSAKDLAGRSVAVNTLKNIGDTTIRASVRKAGGDADAVRFTELGFPDMPAALQNGNVEAAWVVEPFLSVARNQGARVVAWNFVDTAPKMTVAAYFTSGKLQKEQPDLVKRFTEAANESLSYAQAHPDEARQAITGYTKITKDQVAAMTLPDWPATVNRDSIATLADLAAQDKLVSGKPDLAALLP</sequence>
<comment type="similarity">
    <text evidence="2">Belongs to the bacterial solute-binding protein SsuA/TauA family.</text>
</comment>
<dbReference type="SUPFAM" id="SSF53850">
    <property type="entry name" value="Periplasmic binding protein-like II"/>
    <property type="match status" value="1"/>
</dbReference>
<keyword evidence="3 4" id="KW-0732">Signal</keyword>
<dbReference type="Gene3D" id="3.40.190.10">
    <property type="entry name" value="Periplasmic binding protein-like II"/>
    <property type="match status" value="2"/>
</dbReference>
<dbReference type="EMBL" id="JAGIOO010000001">
    <property type="protein sequence ID" value="MBP2479014.1"/>
    <property type="molecule type" value="Genomic_DNA"/>
</dbReference>
<evidence type="ECO:0000256" key="4">
    <source>
        <dbReference type="SAM" id="SignalP"/>
    </source>
</evidence>
<gene>
    <name evidence="6" type="ORF">JOF53_007886</name>
</gene>
<dbReference type="PANTHER" id="PTHR30024:SF47">
    <property type="entry name" value="TAURINE-BINDING PERIPLASMIC PROTEIN"/>
    <property type="match status" value="1"/>
</dbReference>
<reference evidence="6 7" key="1">
    <citation type="submission" date="2021-03" db="EMBL/GenBank/DDBJ databases">
        <title>Sequencing the genomes of 1000 actinobacteria strains.</title>
        <authorList>
            <person name="Klenk H.-P."/>
        </authorList>
    </citation>
    <scope>NUCLEOTIDE SEQUENCE [LARGE SCALE GENOMIC DNA]</scope>
    <source>
        <strain evidence="6 7">DSM 44580</strain>
    </source>
</reference>
<protein>
    <submittedName>
        <fullName evidence="6">NitT/TauT family transport system substrate-binding protein</fullName>
    </submittedName>
</protein>
<feature type="signal peptide" evidence="4">
    <location>
        <begin position="1"/>
        <end position="24"/>
    </location>
</feature>
<comment type="subcellular location">
    <subcellularLocation>
        <location evidence="1">Periplasm</location>
    </subcellularLocation>
</comment>
<proteinExistence type="inferred from homology"/>
<evidence type="ECO:0000256" key="3">
    <source>
        <dbReference type="ARBA" id="ARBA00022729"/>
    </source>
</evidence>
<dbReference type="Pfam" id="PF09084">
    <property type="entry name" value="NMT1"/>
    <property type="match status" value="1"/>
</dbReference>
<name>A0ABS5AR26_9PSEU</name>
<evidence type="ECO:0000313" key="7">
    <source>
        <dbReference type="Proteomes" id="UP001519363"/>
    </source>
</evidence>
<feature type="chain" id="PRO_5045049342" evidence="4">
    <location>
        <begin position="25"/>
        <end position="325"/>
    </location>
</feature>
<keyword evidence="7" id="KW-1185">Reference proteome</keyword>
<comment type="caution">
    <text evidence="6">The sequence shown here is derived from an EMBL/GenBank/DDBJ whole genome shotgun (WGS) entry which is preliminary data.</text>
</comment>
<evidence type="ECO:0000256" key="2">
    <source>
        <dbReference type="ARBA" id="ARBA00010742"/>
    </source>
</evidence>
<dbReference type="RefSeq" id="WP_307850353.1">
    <property type="nucleotide sequence ID" value="NZ_JAGIOO010000001.1"/>
</dbReference>
<dbReference type="InterPro" id="IPR015168">
    <property type="entry name" value="SsuA/THI5"/>
</dbReference>
<dbReference type="PANTHER" id="PTHR30024">
    <property type="entry name" value="ALIPHATIC SULFONATES-BINDING PROTEIN-RELATED"/>
    <property type="match status" value="1"/>
</dbReference>
<dbReference type="Proteomes" id="UP001519363">
    <property type="component" value="Unassembled WGS sequence"/>
</dbReference>
<feature type="domain" description="SsuA/THI5-like" evidence="5">
    <location>
        <begin position="52"/>
        <end position="269"/>
    </location>
</feature>
<accession>A0ABS5AR26</accession>
<organism evidence="6 7">
    <name type="scientific">Crossiella equi</name>
    <dbReference type="NCBI Taxonomy" id="130796"/>
    <lineage>
        <taxon>Bacteria</taxon>
        <taxon>Bacillati</taxon>
        <taxon>Actinomycetota</taxon>
        <taxon>Actinomycetes</taxon>
        <taxon>Pseudonocardiales</taxon>
        <taxon>Pseudonocardiaceae</taxon>
        <taxon>Crossiella</taxon>
    </lineage>
</organism>
<dbReference type="PROSITE" id="PS51257">
    <property type="entry name" value="PROKAR_LIPOPROTEIN"/>
    <property type="match status" value="1"/>
</dbReference>
<evidence type="ECO:0000313" key="6">
    <source>
        <dbReference type="EMBL" id="MBP2479014.1"/>
    </source>
</evidence>
<evidence type="ECO:0000259" key="5">
    <source>
        <dbReference type="Pfam" id="PF09084"/>
    </source>
</evidence>